<keyword evidence="5" id="KW-1185">Reference proteome</keyword>
<sequence>MIRLPALLAPLAAAALLAGCSNGSPDAPGTPAARATAAMAAPGEAAEPTPEVSASATPSPTATRDLPVPELSELGKEFSQEGSGAFAIYYVQVLNYSRNSGDVEVLRSISAPDCAACDDDVREVSFYLAHGYSHDGLETQFRKIEFGSWEPATGDSQMQVYVDRPAHSVIDRGGTVIDEAPGATDASFYLWLKWVDNHWLVWEAQ</sequence>
<keyword evidence="2" id="KW-0732">Signal</keyword>
<organism evidence="4 5">
    <name type="scientific">Kineococcus aurantiacus</name>
    <dbReference type="NCBI Taxonomy" id="37633"/>
    <lineage>
        <taxon>Bacteria</taxon>
        <taxon>Bacillati</taxon>
        <taxon>Actinomycetota</taxon>
        <taxon>Actinomycetes</taxon>
        <taxon>Kineosporiales</taxon>
        <taxon>Kineosporiaceae</taxon>
        <taxon>Kineococcus</taxon>
    </lineage>
</organism>
<comment type="caution">
    <text evidence="4">The sequence shown here is derived from an EMBL/GenBank/DDBJ whole genome shotgun (WGS) entry which is preliminary data.</text>
</comment>
<accession>A0A7Y9AT44</accession>
<reference evidence="4 5" key="1">
    <citation type="submission" date="2020-07" db="EMBL/GenBank/DDBJ databases">
        <title>Sequencing the genomes of 1000 actinobacteria strains.</title>
        <authorList>
            <person name="Klenk H.-P."/>
        </authorList>
    </citation>
    <scope>NUCLEOTIDE SEQUENCE [LARGE SCALE GENOMIC DNA]</scope>
    <source>
        <strain evidence="4 5">DSM 7487</strain>
    </source>
</reference>
<proteinExistence type="predicted"/>
<dbReference type="PROSITE" id="PS51257">
    <property type="entry name" value="PROKAR_LIPOPROTEIN"/>
    <property type="match status" value="1"/>
</dbReference>
<name>A0A7Y9AT44_9ACTN</name>
<evidence type="ECO:0000256" key="1">
    <source>
        <dbReference type="SAM" id="MobiDB-lite"/>
    </source>
</evidence>
<dbReference type="Proteomes" id="UP000521922">
    <property type="component" value="Unassembled WGS sequence"/>
</dbReference>
<feature type="domain" description="DUF6318" evidence="3">
    <location>
        <begin position="63"/>
        <end position="203"/>
    </location>
</feature>
<feature type="compositionally biased region" description="Low complexity" evidence="1">
    <location>
        <begin position="27"/>
        <end position="51"/>
    </location>
</feature>
<feature type="chain" id="PRO_5031352567" description="DUF6318 domain-containing protein" evidence="2">
    <location>
        <begin position="24"/>
        <end position="205"/>
    </location>
</feature>
<dbReference type="InterPro" id="IPR046281">
    <property type="entry name" value="DUF6318"/>
</dbReference>
<dbReference type="EMBL" id="JACCBB010000001">
    <property type="protein sequence ID" value="NYD21051.1"/>
    <property type="molecule type" value="Genomic_DNA"/>
</dbReference>
<dbReference type="Pfam" id="PF19843">
    <property type="entry name" value="DUF6318"/>
    <property type="match status" value="1"/>
</dbReference>
<dbReference type="AlphaFoldDB" id="A0A7Y9AT44"/>
<protein>
    <recommendedName>
        <fullName evidence="3">DUF6318 domain-containing protein</fullName>
    </recommendedName>
</protein>
<gene>
    <name evidence="4" type="ORF">BJ968_000591</name>
</gene>
<feature type="region of interest" description="Disordered" evidence="1">
    <location>
        <begin position="25"/>
        <end position="67"/>
    </location>
</feature>
<evidence type="ECO:0000256" key="2">
    <source>
        <dbReference type="SAM" id="SignalP"/>
    </source>
</evidence>
<feature type="signal peptide" evidence="2">
    <location>
        <begin position="1"/>
        <end position="23"/>
    </location>
</feature>
<feature type="compositionally biased region" description="Polar residues" evidence="1">
    <location>
        <begin position="52"/>
        <end position="62"/>
    </location>
</feature>
<evidence type="ECO:0000313" key="4">
    <source>
        <dbReference type="EMBL" id="NYD21051.1"/>
    </source>
</evidence>
<evidence type="ECO:0000313" key="5">
    <source>
        <dbReference type="Proteomes" id="UP000521922"/>
    </source>
</evidence>
<dbReference type="RefSeq" id="WP_179749084.1">
    <property type="nucleotide sequence ID" value="NZ_BAAAGN010000038.1"/>
</dbReference>
<evidence type="ECO:0000259" key="3">
    <source>
        <dbReference type="Pfam" id="PF19843"/>
    </source>
</evidence>